<gene>
    <name evidence="1" type="ORF">S06H3_38327</name>
</gene>
<dbReference type="Gene3D" id="2.40.30.10">
    <property type="entry name" value="Translation factors"/>
    <property type="match status" value="1"/>
</dbReference>
<dbReference type="EMBL" id="BARV01023353">
    <property type="protein sequence ID" value="GAI35772.1"/>
    <property type="molecule type" value="Genomic_DNA"/>
</dbReference>
<accession>X1MVP4</accession>
<dbReference type="SUPFAM" id="SSF63380">
    <property type="entry name" value="Riboflavin synthase domain-like"/>
    <property type="match status" value="1"/>
</dbReference>
<proteinExistence type="predicted"/>
<evidence type="ECO:0000313" key="1">
    <source>
        <dbReference type="EMBL" id="GAI35772.1"/>
    </source>
</evidence>
<comment type="caution">
    <text evidence="1">The sequence shown here is derived from an EMBL/GenBank/DDBJ whole genome shotgun (WGS) entry which is preliminary data.</text>
</comment>
<dbReference type="InterPro" id="IPR017938">
    <property type="entry name" value="Riboflavin_synthase-like_b-brl"/>
</dbReference>
<name>X1MVP4_9ZZZZ</name>
<evidence type="ECO:0008006" key="2">
    <source>
        <dbReference type="Google" id="ProtNLM"/>
    </source>
</evidence>
<protein>
    <recommendedName>
        <fullName evidence="2">FAD-binding FR-type domain-containing protein</fullName>
    </recommendedName>
</protein>
<feature type="non-terminal residue" evidence="1">
    <location>
        <position position="59"/>
    </location>
</feature>
<sequence length="59" mass="6632">MARITFIRKETYDTSTYRLQLKENPGFSFLPGQFNMVGIPGVGEAPISFSSEPGEKDKF</sequence>
<organism evidence="1">
    <name type="scientific">marine sediment metagenome</name>
    <dbReference type="NCBI Taxonomy" id="412755"/>
    <lineage>
        <taxon>unclassified sequences</taxon>
        <taxon>metagenomes</taxon>
        <taxon>ecological metagenomes</taxon>
    </lineage>
</organism>
<dbReference type="AlphaFoldDB" id="X1MVP4"/>
<reference evidence="1" key="1">
    <citation type="journal article" date="2014" name="Front. Microbiol.">
        <title>High frequency of phylogenetically diverse reductive dehalogenase-homologous genes in deep subseafloor sedimentary metagenomes.</title>
        <authorList>
            <person name="Kawai M."/>
            <person name="Futagami T."/>
            <person name="Toyoda A."/>
            <person name="Takaki Y."/>
            <person name="Nishi S."/>
            <person name="Hori S."/>
            <person name="Arai W."/>
            <person name="Tsubouchi T."/>
            <person name="Morono Y."/>
            <person name="Uchiyama I."/>
            <person name="Ito T."/>
            <person name="Fujiyama A."/>
            <person name="Inagaki F."/>
            <person name="Takami H."/>
        </authorList>
    </citation>
    <scope>NUCLEOTIDE SEQUENCE</scope>
    <source>
        <strain evidence="1">Expedition CK06-06</strain>
    </source>
</reference>